<sequence>LHCLLIVKIPKIQFITCRIVSRILSLLLFMKISVILRIAEILESHKTSCLFRAVLLECQFYS</sequence>
<dbReference type="Proteomes" id="UP000054721">
    <property type="component" value="Unassembled WGS sequence"/>
</dbReference>
<proteinExistence type="predicted"/>
<organism evidence="2 3">
    <name type="scientific">Trichinella nativa</name>
    <dbReference type="NCBI Taxonomy" id="6335"/>
    <lineage>
        <taxon>Eukaryota</taxon>
        <taxon>Metazoa</taxon>
        <taxon>Ecdysozoa</taxon>
        <taxon>Nematoda</taxon>
        <taxon>Enoplea</taxon>
        <taxon>Dorylaimia</taxon>
        <taxon>Trichinellida</taxon>
        <taxon>Trichinellidae</taxon>
        <taxon>Trichinella</taxon>
    </lineage>
</organism>
<evidence type="ECO:0000313" key="2">
    <source>
        <dbReference type="EMBL" id="KRZ60323.1"/>
    </source>
</evidence>
<gene>
    <name evidence="2" type="ORF">T02_2763</name>
</gene>
<comment type="caution">
    <text evidence="2">The sequence shown here is derived from an EMBL/GenBank/DDBJ whole genome shotgun (WGS) entry which is preliminary data.</text>
</comment>
<keyword evidence="3" id="KW-1185">Reference proteome</keyword>
<reference evidence="2 3" key="1">
    <citation type="submission" date="2015-05" db="EMBL/GenBank/DDBJ databases">
        <title>Evolution of Trichinella species and genotypes.</title>
        <authorList>
            <person name="Korhonen P.K."/>
            <person name="Edoardo P."/>
            <person name="Giuseppe L.R."/>
            <person name="Gasser R.B."/>
        </authorList>
    </citation>
    <scope>NUCLEOTIDE SEQUENCE [LARGE SCALE GENOMIC DNA]</scope>
    <source>
        <strain evidence="2">ISS10</strain>
    </source>
</reference>
<dbReference type="OrthoDB" id="10316606at2759"/>
<keyword evidence="1" id="KW-1133">Transmembrane helix</keyword>
<keyword evidence="1" id="KW-0472">Membrane</keyword>
<evidence type="ECO:0000256" key="1">
    <source>
        <dbReference type="SAM" id="Phobius"/>
    </source>
</evidence>
<feature type="transmembrane region" description="Helical" evidence="1">
    <location>
        <begin position="19"/>
        <end position="39"/>
    </location>
</feature>
<evidence type="ECO:0000313" key="3">
    <source>
        <dbReference type="Proteomes" id="UP000054721"/>
    </source>
</evidence>
<dbReference type="EMBL" id="JYDW01000030">
    <property type="protein sequence ID" value="KRZ60323.1"/>
    <property type="molecule type" value="Genomic_DNA"/>
</dbReference>
<feature type="non-terminal residue" evidence="2">
    <location>
        <position position="1"/>
    </location>
</feature>
<accession>A0A0V1LLJ4</accession>
<keyword evidence="1" id="KW-0812">Transmembrane</keyword>
<protein>
    <submittedName>
        <fullName evidence="2">Uncharacterized protein</fullName>
    </submittedName>
</protein>
<name>A0A0V1LLJ4_9BILA</name>
<dbReference type="AlphaFoldDB" id="A0A0V1LLJ4"/>